<accession>A0A2W0C8C6</accession>
<proteinExistence type="predicted"/>
<sequence length="85" mass="9721">MLFSSYRAVETEKLVYGYLSMFVKGIVKDKGNRMKWTKLLLLTTVLPLVVVGLLSWLLVLFPQFLLFMIIGLVFFVLMLGIVAFS</sequence>
<feature type="transmembrane region" description="Helical" evidence="1">
    <location>
        <begin position="39"/>
        <end position="58"/>
    </location>
</feature>
<keyword evidence="1" id="KW-0472">Membrane</keyword>
<evidence type="ECO:0000313" key="3">
    <source>
        <dbReference type="Proteomes" id="UP000247459"/>
    </source>
</evidence>
<keyword evidence="1" id="KW-0812">Transmembrane</keyword>
<dbReference type="AlphaFoldDB" id="A0A2W0C8C6"/>
<keyword evidence="1" id="KW-1133">Transmembrane helix</keyword>
<dbReference type="EMBL" id="PRLG01000020">
    <property type="protein sequence ID" value="PYY28297.1"/>
    <property type="molecule type" value="Genomic_DNA"/>
</dbReference>
<evidence type="ECO:0000313" key="2">
    <source>
        <dbReference type="EMBL" id="PYY28297.1"/>
    </source>
</evidence>
<reference evidence="2 3" key="1">
    <citation type="submission" date="2018-01" db="EMBL/GenBank/DDBJ databases">
        <title>Genome sequence of the PGP bacterium Paenibacillus illinoisensis E3.</title>
        <authorList>
            <person name="Rolli E."/>
            <person name="Marasco R."/>
            <person name="Bessem C."/>
            <person name="Michoud G."/>
            <person name="Gaiarsa S."/>
            <person name="Borin S."/>
            <person name="Daffonchio D."/>
        </authorList>
    </citation>
    <scope>NUCLEOTIDE SEQUENCE [LARGE SCALE GENOMIC DNA]</scope>
    <source>
        <strain evidence="2 3">E3</strain>
    </source>
</reference>
<dbReference type="Proteomes" id="UP000247459">
    <property type="component" value="Unassembled WGS sequence"/>
</dbReference>
<comment type="caution">
    <text evidence="2">The sequence shown here is derived from an EMBL/GenBank/DDBJ whole genome shotgun (WGS) entry which is preliminary data.</text>
</comment>
<evidence type="ECO:0000256" key="1">
    <source>
        <dbReference type="SAM" id="Phobius"/>
    </source>
</evidence>
<feature type="transmembrane region" description="Helical" evidence="1">
    <location>
        <begin position="64"/>
        <end position="84"/>
    </location>
</feature>
<organism evidence="2 3">
    <name type="scientific">Paenibacillus illinoisensis</name>
    <dbReference type="NCBI Taxonomy" id="59845"/>
    <lineage>
        <taxon>Bacteria</taxon>
        <taxon>Bacillati</taxon>
        <taxon>Bacillota</taxon>
        <taxon>Bacilli</taxon>
        <taxon>Bacillales</taxon>
        <taxon>Paenibacillaceae</taxon>
        <taxon>Paenibacillus</taxon>
    </lineage>
</organism>
<dbReference type="RefSeq" id="WP_110820947.1">
    <property type="nucleotide sequence ID" value="NZ_PRLG01000020.1"/>
</dbReference>
<gene>
    <name evidence="2" type="ORF">PIL02S_03448</name>
</gene>
<name>A0A2W0C8C6_9BACL</name>
<protein>
    <submittedName>
        <fullName evidence="2">Uncharacterized protein</fullName>
    </submittedName>
</protein>